<gene>
    <name evidence="1" type="ORF">BV25DRAFT_1823829</name>
</gene>
<comment type="caution">
    <text evidence="1">The sequence shown here is derived from an EMBL/GenBank/DDBJ whole genome shotgun (WGS) entry which is preliminary data.</text>
</comment>
<accession>A0ACB8T6N9</accession>
<sequence>MSGLLDRVVIDLRWILASLVGMRCDDHVVTPGQRQTDALFALFKTVACYRHVACTPTHLCITTLLVSTILFLMNFTVPRRTPDAHNEEKVVHSVTGRLISEVEYLESDSTSSLSHTSTTAAVPLELSALSTLPRQPPNTAPYPHHPRQCSSRPSIADALSPPGHLQGWAPPHSVSQTSTGLESATTGSWIVA</sequence>
<organism evidence="1 2">
    <name type="scientific">Artomyces pyxidatus</name>
    <dbReference type="NCBI Taxonomy" id="48021"/>
    <lineage>
        <taxon>Eukaryota</taxon>
        <taxon>Fungi</taxon>
        <taxon>Dikarya</taxon>
        <taxon>Basidiomycota</taxon>
        <taxon>Agaricomycotina</taxon>
        <taxon>Agaricomycetes</taxon>
        <taxon>Russulales</taxon>
        <taxon>Auriscalpiaceae</taxon>
        <taxon>Artomyces</taxon>
    </lineage>
</organism>
<protein>
    <submittedName>
        <fullName evidence="1">Uncharacterized protein</fullName>
    </submittedName>
</protein>
<reference evidence="1" key="2">
    <citation type="journal article" date="2022" name="New Phytol.">
        <title>Evolutionary transition to the ectomycorrhizal habit in the genomes of a hyperdiverse lineage of mushroom-forming fungi.</title>
        <authorList>
            <person name="Looney B."/>
            <person name="Miyauchi S."/>
            <person name="Morin E."/>
            <person name="Drula E."/>
            <person name="Courty P.E."/>
            <person name="Kohler A."/>
            <person name="Kuo A."/>
            <person name="LaButti K."/>
            <person name="Pangilinan J."/>
            <person name="Lipzen A."/>
            <person name="Riley R."/>
            <person name="Andreopoulos W."/>
            <person name="He G."/>
            <person name="Johnson J."/>
            <person name="Nolan M."/>
            <person name="Tritt A."/>
            <person name="Barry K.W."/>
            <person name="Grigoriev I.V."/>
            <person name="Nagy L.G."/>
            <person name="Hibbett D."/>
            <person name="Henrissat B."/>
            <person name="Matheny P.B."/>
            <person name="Labbe J."/>
            <person name="Martin F.M."/>
        </authorList>
    </citation>
    <scope>NUCLEOTIDE SEQUENCE</scope>
    <source>
        <strain evidence="1">HHB10654</strain>
    </source>
</reference>
<dbReference type="Proteomes" id="UP000814140">
    <property type="component" value="Unassembled WGS sequence"/>
</dbReference>
<reference evidence="1" key="1">
    <citation type="submission" date="2021-03" db="EMBL/GenBank/DDBJ databases">
        <authorList>
            <consortium name="DOE Joint Genome Institute"/>
            <person name="Ahrendt S."/>
            <person name="Looney B.P."/>
            <person name="Miyauchi S."/>
            <person name="Morin E."/>
            <person name="Drula E."/>
            <person name="Courty P.E."/>
            <person name="Chicoki N."/>
            <person name="Fauchery L."/>
            <person name="Kohler A."/>
            <person name="Kuo A."/>
            <person name="Labutti K."/>
            <person name="Pangilinan J."/>
            <person name="Lipzen A."/>
            <person name="Riley R."/>
            <person name="Andreopoulos W."/>
            <person name="He G."/>
            <person name="Johnson J."/>
            <person name="Barry K.W."/>
            <person name="Grigoriev I.V."/>
            <person name="Nagy L."/>
            <person name="Hibbett D."/>
            <person name="Henrissat B."/>
            <person name="Matheny P.B."/>
            <person name="Labbe J."/>
            <person name="Martin F."/>
        </authorList>
    </citation>
    <scope>NUCLEOTIDE SEQUENCE</scope>
    <source>
        <strain evidence="1">HHB10654</strain>
    </source>
</reference>
<proteinExistence type="predicted"/>
<evidence type="ECO:0000313" key="1">
    <source>
        <dbReference type="EMBL" id="KAI0063788.1"/>
    </source>
</evidence>
<dbReference type="EMBL" id="MU277201">
    <property type="protein sequence ID" value="KAI0063788.1"/>
    <property type="molecule type" value="Genomic_DNA"/>
</dbReference>
<evidence type="ECO:0000313" key="2">
    <source>
        <dbReference type="Proteomes" id="UP000814140"/>
    </source>
</evidence>
<name>A0ACB8T6N9_9AGAM</name>
<keyword evidence="2" id="KW-1185">Reference proteome</keyword>